<dbReference type="NCBIfam" id="TIGR00097">
    <property type="entry name" value="HMP-P_kinase"/>
    <property type="match status" value="1"/>
</dbReference>
<evidence type="ECO:0000256" key="4">
    <source>
        <dbReference type="ARBA" id="ARBA00009879"/>
    </source>
</evidence>
<dbReference type="InterPro" id="IPR004399">
    <property type="entry name" value="HMP/HMP-P_kinase_dom"/>
</dbReference>
<evidence type="ECO:0000259" key="16">
    <source>
        <dbReference type="Pfam" id="PF08543"/>
    </source>
</evidence>
<dbReference type="STRING" id="930128.SAMN05192532_10454"/>
<keyword evidence="9" id="KW-0547">Nucleotide-binding</keyword>
<dbReference type="GO" id="GO:0005524">
    <property type="term" value="F:ATP binding"/>
    <property type="evidence" value="ECO:0007669"/>
    <property type="project" value="UniProtKB-KW"/>
</dbReference>
<evidence type="ECO:0000256" key="14">
    <source>
        <dbReference type="ARBA" id="ARBA00042102"/>
    </source>
</evidence>
<dbReference type="GO" id="GO:0008902">
    <property type="term" value="F:hydroxymethylpyrimidine kinase activity"/>
    <property type="evidence" value="ECO:0007669"/>
    <property type="project" value="UniProtKB-EC"/>
</dbReference>
<dbReference type="Pfam" id="PF08543">
    <property type="entry name" value="Phos_pyr_kin"/>
    <property type="match status" value="1"/>
</dbReference>
<dbReference type="FunFam" id="3.40.1190.20:FF:000003">
    <property type="entry name" value="Phosphomethylpyrimidine kinase ThiD"/>
    <property type="match status" value="1"/>
</dbReference>
<evidence type="ECO:0000256" key="11">
    <source>
        <dbReference type="ARBA" id="ARBA00022840"/>
    </source>
</evidence>
<name>A0A1I2DFT9_9BACI</name>
<evidence type="ECO:0000256" key="12">
    <source>
        <dbReference type="ARBA" id="ARBA00022977"/>
    </source>
</evidence>
<comment type="pathway">
    <text evidence="3">Cofactor biosynthesis; thiamine diphosphate biosynthesis; 4-amino-2-methyl-5-diphosphomethylpyrimidine from 5-amino-1-(5-phospho-D-ribosyl)imidazole: step 3/3.</text>
</comment>
<dbReference type="RefSeq" id="WP_091661134.1">
    <property type="nucleotide sequence ID" value="NZ_FONT01000004.1"/>
</dbReference>
<dbReference type="SUPFAM" id="SSF53613">
    <property type="entry name" value="Ribokinase-like"/>
    <property type="match status" value="1"/>
</dbReference>
<keyword evidence="10 17" id="KW-0418">Kinase</keyword>
<dbReference type="EC" id="2.7.1.49" evidence="5"/>
<reference evidence="17 18" key="1">
    <citation type="submission" date="2016-10" db="EMBL/GenBank/DDBJ databases">
        <authorList>
            <person name="de Groot N.N."/>
        </authorList>
    </citation>
    <scope>NUCLEOTIDE SEQUENCE [LARGE SCALE GENOMIC DNA]</scope>
    <source>
        <strain evidence="17 18">DSM 23995</strain>
    </source>
</reference>
<keyword evidence="11" id="KW-0067">ATP-binding</keyword>
<evidence type="ECO:0000256" key="6">
    <source>
        <dbReference type="ARBA" id="ARBA00012963"/>
    </source>
</evidence>
<dbReference type="EC" id="2.7.4.7" evidence="6"/>
<evidence type="ECO:0000256" key="9">
    <source>
        <dbReference type="ARBA" id="ARBA00022741"/>
    </source>
</evidence>
<comment type="catalytic activity">
    <reaction evidence="2">
        <text>4-amino-2-methyl-5-(phosphooxymethyl)pyrimidine + ATP = 4-amino-2-methyl-5-(diphosphooxymethyl)pyrimidine + ADP</text>
        <dbReference type="Rhea" id="RHEA:19893"/>
        <dbReference type="ChEBI" id="CHEBI:30616"/>
        <dbReference type="ChEBI" id="CHEBI:57841"/>
        <dbReference type="ChEBI" id="CHEBI:58354"/>
        <dbReference type="ChEBI" id="CHEBI:456216"/>
        <dbReference type="EC" id="2.7.4.7"/>
    </reaction>
</comment>
<gene>
    <name evidence="17" type="ORF">SAMN05192532_10454</name>
</gene>
<dbReference type="PANTHER" id="PTHR20858">
    <property type="entry name" value="PHOSPHOMETHYLPYRIMIDINE KINASE"/>
    <property type="match status" value="1"/>
</dbReference>
<dbReference type="EMBL" id="FONT01000004">
    <property type="protein sequence ID" value="SFE79475.1"/>
    <property type="molecule type" value="Genomic_DNA"/>
</dbReference>
<evidence type="ECO:0000313" key="18">
    <source>
        <dbReference type="Proteomes" id="UP000199516"/>
    </source>
</evidence>
<evidence type="ECO:0000256" key="8">
    <source>
        <dbReference type="ARBA" id="ARBA00022679"/>
    </source>
</evidence>
<accession>A0A1I2DFT9</accession>
<dbReference type="PANTHER" id="PTHR20858:SF17">
    <property type="entry name" value="HYDROXYMETHYLPYRIMIDINE_PHOSPHOMETHYLPYRIMIDINE KINASE THI20-RELATED"/>
    <property type="match status" value="1"/>
</dbReference>
<dbReference type="Proteomes" id="UP000199516">
    <property type="component" value="Unassembled WGS sequence"/>
</dbReference>
<evidence type="ECO:0000256" key="5">
    <source>
        <dbReference type="ARBA" id="ARBA00012135"/>
    </source>
</evidence>
<dbReference type="Gene3D" id="3.40.1190.20">
    <property type="match status" value="1"/>
</dbReference>
<sequence>MKEVPMALSIAGTDPTGGAGIHADLKTFQECDTYGMAVVTSVVSQNTEGVRDVWHVPVELIKSQLNAVFEDTRPQAVKTGMLATPEIINSVADRIEAEKVPLVVDPVMVATSGDSLMEEETEKLMRTRLLPLATIITPNKDEAEKLIGQSISSLTEAKEAARHLVEELGAGSALVKGGHFSGDATDILYAGNEFYYFSAPRTETNHTHGTGCTLSAAIAAKLARGYNIADAVDESKQFITEAISQPLGIGKGNGPVNHFASRLTRDELFVERRMYHGK</sequence>
<protein>
    <recommendedName>
        <fullName evidence="7">Hydroxymethylpyrimidine/phosphomethylpyrimidine kinase</fullName>
        <ecNumber evidence="5">2.7.1.49</ecNumber>
        <ecNumber evidence="6">2.7.4.7</ecNumber>
    </recommendedName>
    <alternativeName>
        <fullName evidence="14">Hydroxymethylpyrimidine kinase</fullName>
    </alternativeName>
    <alternativeName>
        <fullName evidence="15">Hydroxymethylpyrimidine phosphate kinase</fullName>
    </alternativeName>
</protein>
<proteinExistence type="inferred from homology"/>
<feature type="domain" description="Pyridoxamine kinase/Phosphomethylpyrimidine kinase" evidence="16">
    <location>
        <begin position="14"/>
        <end position="257"/>
    </location>
</feature>
<keyword evidence="12" id="KW-0784">Thiamine biosynthesis</keyword>
<dbReference type="AlphaFoldDB" id="A0A1I2DFT9"/>
<dbReference type="CDD" id="cd01169">
    <property type="entry name" value="HMPP_kinase"/>
    <property type="match status" value="1"/>
</dbReference>
<dbReference type="InterPro" id="IPR029056">
    <property type="entry name" value="Ribokinase-like"/>
</dbReference>
<dbReference type="GO" id="GO:0005829">
    <property type="term" value="C:cytosol"/>
    <property type="evidence" value="ECO:0007669"/>
    <property type="project" value="TreeGrafter"/>
</dbReference>
<dbReference type="GO" id="GO:0008972">
    <property type="term" value="F:phosphomethylpyrimidine kinase activity"/>
    <property type="evidence" value="ECO:0007669"/>
    <property type="project" value="UniProtKB-EC"/>
</dbReference>
<dbReference type="GO" id="GO:0009228">
    <property type="term" value="P:thiamine biosynthetic process"/>
    <property type="evidence" value="ECO:0007669"/>
    <property type="project" value="UniProtKB-KW"/>
</dbReference>
<comment type="similarity">
    <text evidence="4">Belongs to the ThiD family.</text>
</comment>
<evidence type="ECO:0000313" key="17">
    <source>
        <dbReference type="EMBL" id="SFE79475.1"/>
    </source>
</evidence>
<evidence type="ECO:0000256" key="15">
    <source>
        <dbReference type="ARBA" id="ARBA00043176"/>
    </source>
</evidence>
<dbReference type="OrthoDB" id="9810880at2"/>
<comment type="pathway">
    <text evidence="13">Cofactor biosynthesis; thiamine diphosphate biosynthesis; 4-amino-2-methyl-5-diphosphomethylpyrimidine from 5-amino-1-(5-phospho-D-ribosyl)imidazole: step 2/3.</text>
</comment>
<evidence type="ECO:0000256" key="10">
    <source>
        <dbReference type="ARBA" id="ARBA00022777"/>
    </source>
</evidence>
<evidence type="ECO:0000256" key="1">
    <source>
        <dbReference type="ARBA" id="ARBA00000151"/>
    </source>
</evidence>
<evidence type="ECO:0000256" key="13">
    <source>
        <dbReference type="ARBA" id="ARBA00037917"/>
    </source>
</evidence>
<dbReference type="InterPro" id="IPR013749">
    <property type="entry name" value="PM/HMP-P_kinase-1"/>
</dbReference>
<keyword evidence="8" id="KW-0808">Transferase</keyword>
<keyword evidence="18" id="KW-1185">Reference proteome</keyword>
<comment type="catalytic activity">
    <reaction evidence="1">
        <text>4-amino-5-hydroxymethyl-2-methylpyrimidine + ATP = 4-amino-2-methyl-5-(phosphooxymethyl)pyrimidine + ADP + H(+)</text>
        <dbReference type="Rhea" id="RHEA:23096"/>
        <dbReference type="ChEBI" id="CHEBI:15378"/>
        <dbReference type="ChEBI" id="CHEBI:16892"/>
        <dbReference type="ChEBI" id="CHEBI:30616"/>
        <dbReference type="ChEBI" id="CHEBI:58354"/>
        <dbReference type="ChEBI" id="CHEBI:456216"/>
        <dbReference type="EC" id="2.7.1.49"/>
    </reaction>
</comment>
<evidence type="ECO:0000256" key="7">
    <source>
        <dbReference type="ARBA" id="ARBA00019161"/>
    </source>
</evidence>
<evidence type="ECO:0000256" key="2">
    <source>
        <dbReference type="ARBA" id="ARBA00000565"/>
    </source>
</evidence>
<organism evidence="17 18">
    <name type="scientific">Alteribacillus iranensis</name>
    <dbReference type="NCBI Taxonomy" id="930128"/>
    <lineage>
        <taxon>Bacteria</taxon>
        <taxon>Bacillati</taxon>
        <taxon>Bacillota</taxon>
        <taxon>Bacilli</taxon>
        <taxon>Bacillales</taxon>
        <taxon>Bacillaceae</taxon>
        <taxon>Alteribacillus</taxon>
    </lineage>
</organism>
<evidence type="ECO:0000256" key="3">
    <source>
        <dbReference type="ARBA" id="ARBA00004769"/>
    </source>
</evidence>